<sequence>MEKWWENCIGLVAAVGDLGDGGLLFEADGQQFEIPAGGNEMHTEYGAHAMTVYADLDGDGVVDQVSTLEYGGSYQVFQRQDGGENLESPANRGWGELSDITQERGGGDANISAPDKGGSAPGAVIGAGGWACVEWG</sequence>
<name>A0A0G3GXB1_9CORY</name>
<protein>
    <submittedName>
        <fullName evidence="2">Uncharacterized protein</fullName>
    </submittedName>
</protein>
<gene>
    <name evidence="2" type="ORF">CEPID_11575</name>
</gene>
<dbReference type="PATRIC" id="fig|1050174.4.peg.2336"/>
<dbReference type="RefSeq" id="WP_052843555.1">
    <property type="nucleotide sequence ID" value="NZ_CP011541.1"/>
</dbReference>
<dbReference type="OrthoDB" id="4419126at2"/>
<keyword evidence="3" id="KW-1185">Reference proteome</keyword>
<dbReference type="Proteomes" id="UP000035368">
    <property type="component" value="Chromosome"/>
</dbReference>
<dbReference type="KEGG" id="cei:CEPID_11575"/>
<evidence type="ECO:0000313" key="3">
    <source>
        <dbReference type="Proteomes" id="UP000035368"/>
    </source>
</evidence>
<dbReference type="STRING" id="1050174.CEPID_11575"/>
<evidence type="ECO:0000256" key="1">
    <source>
        <dbReference type="SAM" id="MobiDB-lite"/>
    </source>
</evidence>
<dbReference type="AlphaFoldDB" id="A0A0G3GXB1"/>
<organism evidence="2 3">
    <name type="scientific">Corynebacterium epidermidicanis</name>
    <dbReference type="NCBI Taxonomy" id="1050174"/>
    <lineage>
        <taxon>Bacteria</taxon>
        <taxon>Bacillati</taxon>
        <taxon>Actinomycetota</taxon>
        <taxon>Actinomycetes</taxon>
        <taxon>Mycobacteriales</taxon>
        <taxon>Corynebacteriaceae</taxon>
        <taxon>Corynebacterium</taxon>
    </lineage>
</organism>
<proteinExistence type="predicted"/>
<evidence type="ECO:0000313" key="2">
    <source>
        <dbReference type="EMBL" id="AKK04143.1"/>
    </source>
</evidence>
<accession>A0A0G3GXB1</accession>
<feature type="region of interest" description="Disordered" evidence="1">
    <location>
        <begin position="81"/>
        <end position="118"/>
    </location>
</feature>
<dbReference type="EMBL" id="CP011541">
    <property type="protein sequence ID" value="AKK04143.1"/>
    <property type="molecule type" value="Genomic_DNA"/>
</dbReference>
<reference evidence="2 3" key="1">
    <citation type="submission" date="2015-05" db="EMBL/GenBank/DDBJ databases">
        <title>Complete genome sequence of Corynebacterium epidermidicanis DSM 45586, isolated from the skin of a dog suffering from pruritus.</title>
        <authorList>
            <person name="Ruckert C."/>
            <person name="Albersmeier A."/>
            <person name="Winkler A."/>
            <person name="Tauch A."/>
        </authorList>
    </citation>
    <scope>NUCLEOTIDE SEQUENCE [LARGE SCALE GENOMIC DNA]</scope>
    <source>
        <strain evidence="2 3">DSM 45586</strain>
    </source>
</reference>